<organism evidence="4 5">
    <name type="scientific">Actinomyces urogenitalis DSM 15434</name>
    <dbReference type="NCBI Taxonomy" id="525246"/>
    <lineage>
        <taxon>Bacteria</taxon>
        <taxon>Bacillati</taxon>
        <taxon>Actinomycetota</taxon>
        <taxon>Actinomycetes</taxon>
        <taxon>Actinomycetales</taxon>
        <taxon>Actinomycetaceae</taxon>
        <taxon>Actinomyces</taxon>
    </lineage>
</organism>
<gene>
    <name evidence="4" type="ORF">HMPREF0058_1365</name>
</gene>
<sequence length="703" mass="77320">MLPQWGGAVLRSVAPPPTLTTRCAPRGGRSPNPTSVFAFITKETTMSPVLHVSPSGSDAADGSAEAPFRTINRAVAAAYPGDTVQIHEGVYREWVKPTRTGRSDDRRITFEAAPGEHAVIKGSEQVTDWVQEGGSDSTVWKAEVPNTLFGEFNPFAIEVEGDWTVYASRTAPRKHLGEVYLNGKSFYEVTSREEVDTAERRTEDYDRWTGVAEPVREPDQTPYVWFAEVADETTTIWANFRGADPRKELVEINVRRSVFYPTVHHVNYITVRGLELAQAATPWAPPTADQPGLIGPNWAKGWVIEDCDIHDAKCSAVSLGKENSSGHNWATERLDKPGYQYQLEAVYSAFHIGWSKDLIGSHVVRRNHIHDCGQNAVVGHLGCVFSTIEDNHIHHIATKHEFYGYEIAGIKLHAALDTVIRHNLIEECTLGIWLDWEAQGTRVTRNVFKDNARDLFIEVSHGPYVVDHNVFSSDVSLEGHSQGGAYVNNLVLGVVANQPIIERPTPYHLPHSTQPAGYAAIRGGDDRYIGNLFLATVGEESFVNPPSHRKISNGTALFDGHPAGVEAYLELVNDPSKGDHERFEGAPLPVFIRDNAYGNDAPAYESEERPVHIGQASAHLETEGEAVYLVAELPEAIASTSVKTVTGSELGRAWYPDQTFENPDGSALFADVDLVGEVKDHESSYPAGPLVSLKAGASRVRVW</sequence>
<evidence type="ECO:0000259" key="2">
    <source>
        <dbReference type="Pfam" id="PF13229"/>
    </source>
</evidence>
<accession>C0W671</accession>
<comment type="caution">
    <text evidence="4">The sequence shown here is derived from an EMBL/GenBank/DDBJ whole genome shotgun (WGS) entry which is preliminary data.</text>
</comment>
<dbReference type="PANTHER" id="PTHR36453:SF1">
    <property type="entry name" value="RIGHT HANDED BETA HELIX DOMAIN-CONTAINING PROTEIN"/>
    <property type="match status" value="1"/>
</dbReference>
<name>C0W671_9ACTO</name>
<feature type="domain" description="Right handed beta helix" evidence="2">
    <location>
        <begin position="362"/>
        <end position="473"/>
    </location>
</feature>
<evidence type="ECO:0000313" key="4">
    <source>
        <dbReference type="EMBL" id="EEH65765.1"/>
    </source>
</evidence>
<dbReference type="PANTHER" id="PTHR36453">
    <property type="entry name" value="SECRETED PROTEIN-RELATED"/>
    <property type="match status" value="1"/>
</dbReference>
<dbReference type="SUPFAM" id="SSF51126">
    <property type="entry name" value="Pectin lyase-like"/>
    <property type="match status" value="1"/>
</dbReference>
<dbReference type="Proteomes" id="UP000004778">
    <property type="component" value="Unassembled WGS sequence"/>
</dbReference>
<keyword evidence="5" id="KW-1185">Reference proteome</keyword>
<evidence type="ECO:0000259" key="3">
    <source>
        <dbReference type="Pfam" id="PF21258"/>
    </source>
</evidence>
<dbReference type="InterPro" id="IPR049169">
    <property type="entry name" value="Glyco_hydro_120_ins"/>
</dbReference>
<evidence type="ECO:0008006" key="6">
    <source>
        <dbReference type="Google" id="ProtNLM"/>
    </source>
</evidence>
<feature type="domain" description="DUF1565" evidence="1">
    <location>
        <begin position="55"/>
        <end position="93"/>
    </location>
</feature>
<dbReference type="InterPro" id="IPR013780">
    <property type="entry name" value="Glyco_hydro_b"/>
</dbReference>
<dbReference type="EMBL" id="ACFH01000104">
    <property type="protein sequence ID" value="EEH65765.1"/>
    <property type="molecule type" value="Genomic_DNA"/>
</dbReference>
<evidence type="ECO:0000259" key="1">
    <source>
        <dbReference type="Pfam" id="PF07602"/>
    </source>
</evidence>
<dbReference type="Gene3D" id="2.160.20.10">
    <property type="entry name" value="Single-stranded right-handed beta-helix, Pectin lyase-like"/>
    <property type="match status" value="1"/>
</dbReference>
<evidence type="ECO:0000313" key="5">
    <source>
        <dbReference type="Proteomes" id="UP000004778"/>
    </source>
</evidence>
<feature type="domain" description="Glycoside hydrolase 120 insertion" evidence="3">
    <location>
        <begin position="126"/>
        <end position="252"/>
    </location>
</feature>
<dbReference type="STRING" id="103621.GCA_001067145_01521"/>
<dbReference type="InterPro" id="IPR012334">
    <property type="entry name" value="Pectin_lyas_fold"/>
</dbReference>
<proteinExistence type="predicted"/>
<dbReference type="InterPro" id="IPR011459">
    <property type="entry name" value="DUF1565"/>
</dbReference>
<reference evidence="4 5" key="1">
    <citation type="submission" date="2009-01" db="EMBL/GenBank/DDBJ databases">
        <authorList>
            <person name="Qin X."/>
            <person name="Bachman B."/>
            <person name="Battles P."/>
            <person name="Bell A."/>
            <person name="Bess C."/>
            <person name="Bickham C."/>
            <person name="Chaboub L."/>
            <person name="Chen D."/>
            <person name="Coyle M."/>
            <person name="Deiros D.R."/>
            <person name="Dinh H."/>
            <person name="Forbes L."/>
            <person name="Fowler G."/>
            <person name="Francisco L."/>
            <person name="Fu Q."/>
            <person name="Gubbala S."/>
            <person name="Hale W."/>
            <person name="Han Y."/>
            <person name="Hemphill L."/>
            <person name="Highlander S.K."/>
            <person name="Hirani K."/>
            <person name="Hogues M."/>
            <person name="Jackson L."/>
            <person name="Jakkamsetti A."/>
            <person name="Javaid M."/>
            <person name="Jiang H."/>
            <person name="Korchina V."/>
            <person name="Kovar C."/>
            <person name="Lara F."/>
            <person name="Lee S."/>
            <person name="Mata R."/>
            <person name="Mathew T."/>
            <person name="Moen C."/>
            <person name="Morales K."/>
            <person name="Munidasa M."/>
            <person name="Nazareth L."/>
            <person name="Ngo R."/>
            <person name="Nguyen L."/>
            <person name="Okwuonu G."/>
            <person name="Ongeri F."/>
            <person name="Patil S."/>
            <person name="Petrosino J."/>
            <person name="Pham C."/>
            <person name="Pham P."/>
            <person name="Pu L.-L."/>
            <person name="Puazo M."/>
            <person name="Raj R."/>
            <person name="Reid J."/>
            <person name="Rouhana J."/>
            <person name="Saada N."/>
            <person name="Shang Y."/>
            <person name="Simmons D."/>
            <person name="Thornton R."/>
            <person name="Warren J."/>
            <person name="Weissenberger G."/>
            <person name="Zhang J."/>
            <person name="Zhang L."/>
            <person name="Zhou C."/>
            <person name="Zhu D."/>
            <person name="Muzny D."/>
            <person name="Worley K."/>
            <person name="Gibbs R."/>
        </authorList>
    </citation>
    <scope>NUCLEOTIDE SEQUENCE [LARGE SCALE GENOMIC DNA]</scope>
    <source>
        <strain evidence="4 5">DSM 15434</strain>
    </source>
</reference>
<dbReference type="HOGENOM" id="CLU_014875_0_0_11"/>
<dbReference type="AlphaFoldDB" id="C0W671"/>
<dbReference type="InterPro" id="IPR011050">
    <property type="entry name" value="Pectin_lyase_fold/virulence"/>
</dbReference>
<protein>
    <recommendedName>
        <fullName evidence="6">Right handed beta helix domain-containing protein</fullName>
    </recommendedName>
</protein>
<dbReference type="Pfam" id="PF21258">
    <property type="entry name" value="Glyco_hydro_120_ins"/>
    <property type="match status" value="1"/>
</dbReference>
<dbReference type="Pfam" id="PF07602">
    <property type="entry name" value="DUF1565"/>
    <property type="match status" value="1"/>
</dbReference>
<dbReference type="InterPro" id="IPR039448">
    <property type="entry name" value="Beta_helix"/>
</dbReference>
<dbReference type="eggNOG" id="COG1653">
    <property type="taxonomic scope" value="Bacteria"/>
</dbReference>
<dbReference type="Pfam" id="PF13229">
    <property type="entry name" value="Beta_helix"/>
    <property type="match status" value="1"/>
</dbReference>
<dbReference type="Gene3D" id="2.60.40.1180">
    <property type="entry name" value="Golgi alpha-mannosidase II"/>
    <property type="match status" value="1"/>
</dbReference>